<feature type="domain" description="C2H2-type" evidence="10">
    <location>
        <begin position="175"/>
        <end position="202"/>
    </location>
</feature>
<dbReference type="FunFam" id="3.30.160.60:FF:000446">
    <property type="entry name" value="Zinc finger protein"/>
    <property type="match status" value="1"/>
</dbReference>
<evidence type="ECO:0000256" key="6">
    <source>
        <dbReference type="ARBA" id="ARBA00023015"/>
    </source>
</evidence>
<protein>
    <submittedName>
        <fullName evidence="12">Zinc finger protein 28-like</fullName>
    </submittedName>
</protein>
<reference evidence="12" key="1">
    <citation type="submission" date="2025-08" db="UniProtKB">
        <authorList>
            <consortium name="RefSeq"/>
        </authorList>
    </citation>
    <scope>IDENTIFICATION</scope>
    <source>
        <tissue evidence="12">Entire body</tissue>
    </source>
</reference>
<dbReference type="SUPFAM" id="SSF57667">
    <property type="entry name" value="beta-beta-alpha zinc fingers"/>
    <property type="match status" value="3"/>
</dbReference>
<evidence type="ECO:0000256" key="1">
    <source>
        <dbReference type="ARBA" id="ARBA00004123"/>
    </source>
</evidence>
<dbReference type="FunFam" id="3.30.160.60:FF:000100">
    <property type="entry name" value="Zinc finger 45-like"/>
    <property type="match status" value="1"/>
</dbReference>
<evidence type="ECO:0000256" key="5">
    <source>
        <dbReference type="ARBA" id="ARBA00022833"/>
    </source>
</evidence>
<dbReference type="InParanoid" id="A0A7F5R2M5"/>
<comment type="subcellular location">
    <subcellularLocation>
        <location evidence="1">Nucleus</location>
    </subcellularLocation>
</comment>
<feature type="domain" description="C2H2-type" evidence="10">
    <location>
        <begin position="147"/>
        <end position="174"/>
    </location>
</feature>
<evidence type="ECO:0000256" key="9">
    <source>
        <dbReference type="PROSITE-ProRule" id="PRU00042"/>
    </source>
</evidence>
<feature type="domain" description="C2H2-type" evidence="10">
    <location>
        <begin position="83"/>
        <end position="110"/>
    </location>
</feature>
<evidence type="ECO:0000313" key="12">
    <source>
        <dbReference type="RefSeq" id="XP_025829647.1"/>
    </source>
</evidence>
<dbReference type="PROSITE" id="PS50157">
    <property type="entry name" value="ZINC_FINGER_C2H2_2"/>
    <property type="match status" value="5"/>
</dbReference>
<dbReference type="InterPro" id="IPR013087">
    <property type="entry name" value="Znf_C2H2_type"/>
</dbReference>
<keyword evidence="4 9" id="KW-0863">Zinc-finger</keyword>
<dbReference type="Proteomes" id="UP000192223">
    <property type="component" value="Unplaced"/>
</dbReference>
<dbReference type="AlphaFoldDB" id="A0A7F5R2M5"/>
<dbReference type="PANTHER" id="PTHR24409:SF295">
    <property type="entry name" value="AZ2-RELATED"/>
    <property type="match status" value="1"/>
</dbReference>
<evidence type="ECO:0000259" key="10">
    <source>
        <dbReference type="PROSITE" id="PS50157"/>
    </source>
</evidence>
<dbReference type="GO" id="GO:0000977">
    <property type="term" value="F:RNA polymerase II transcription regulatory region sequence-specific DNA binding"/>
    <property type="evidence" value="ECO:0007669"/>
    <property type="project" value="TreeGrafter"/>
</dbReference>
<evidence type="ECO:0000313" key="11">
    <source>
        <dbReference type="Proteomes" id="UP000192223"/>
    </source>
</evidence>
<keyword evidence="2" id="KW-0479">Metal-binding</keyword>
<evidence type="ECO:0000256" key="3">
    <source>
        <dbReference type="ARBA" id="ARBA00022737"/>
    </source>
</evidence>
<dbReference type="FunFam" id="3.30.160.60:FF:001289">
    <property type="entry name" value="Zinc finger protein 574"/>
    <property type="match status" value="1"/>
</dbReference>
<keyword evidence="11" id="KW-1185">Reference proteome</keyword>
<evidence type="ECO:0000256" key="4">
    <source>
        <dbReference type="ARBA" id="ARBA00022771"/>
    </source>
</evidence>
<feature type="domain" description="C2H2-type" evidence="10">
    <location>
        <begin position="55"/>
        <end position="82"/>
    </location>
</feature>
<dbReference type="GeneID" id="112904261"/>
<feature type="domain" description="C2H2-type" evidence="10">
    <location>
        <begin position="119"/>
        <end position="146"/>
    </location>
</feature>
<dbReference type="PANTHER" id="PTHR24409">
    <property type="entry name" value="ZINC FINGER PROTEIN 142"/>
    <property type="match status" value="1"/>
</dbReference>
<dbReference type="PROSITE" id="PS00028">
    <property type="entry name" value="ZINC_FINGER_C2H2_1"/>
    <property type="match status" value="6"/>
</dbReference>
<dbReference type="Pfam" id="PF13912">
    <property type="entry name" value="zf-C2H2_6"/>
    <property type="match status" value="1"/>
</dbReference>
<dbReference type="InterPro" id="IPR036236">
    <property type="entry name" value="Znf_C2H2_sf"/>
</dbReference>
<organism evidence="11 12">
    <name type="scientific">Agrilus planipennis</name>
    <name type="common">Emerald ash borer</name>
    <name type="synonym">Agrilus marcopoli</name>
    <dbReference type="NCBI Taxonomy" id="224129"/>
    <lineage>
        <taxon>Eukaryota</taxon>
        <taxon>Metazoa</taxon>
        <taxon>Ecdysozoa</taxon>
        <taxon>Arthropoda</taxon>
        <taxon>Hexapoda</taxon>
        <taxon>Insecta</taxon>
        <taxon>Pterygota</taxon>
        <taxon>Neoptera</taxon>
        <taxon>Endopterygota</taxon>
        <taxon>Coleoptera</taxon>
        <taxon>Polyphaga</taxon>
        <taxon>Elateriformia</taxon>
        <taxon>Buprestoidea</taxon>
        <taxon>Buprestidae</taxon>
        <taxon>Agrilinae</taxon>
        <taxon>Agrilus</taxon>
    </lineage>
</organism>
<accession>A0A7F5R2M5</accession>
<dbReference type="KEGG" id="apln:112904261"/>
<sequence length="396" mass="46225">MSKESFQSEFEKAVQIRKTTVEYNKIGIECEVCEKIFFRTHNFTVHSCEQVLKNIVCIVCQKRFSSQSRLKRHLMVHSGEKLCECEICKRRFAQKSDLTRHRMLHAEVRVNPLTNEKSCKCRLCGKVFRSTVNMGIHLARHKVAKPYRCRICQRGFSIKYNLKRHMDIHRYRKMFKCETCGKSFLSKISLEKHMEVHVESALNEDPLSKQNLMLQCQTCSRIILHKSQLQRHSTNHPNFLCLSCKEYYMNCKCSEDHIDDSEVSKTRNTYSKSKGIKTEDSGVQNRAIVTDLDDQIKEEPARICKIDMFNDTDQKSVVSVAKNELDVDGGVVKTEYDPVVFKEIDVDGTIIKTEYDHVEFKEKDEPVELEFLNPKEEYVDVDEKSAKYGKIFIEES</sequence>
<proteinExistence type="predicted"/>
<keyword evidence="3" id="KW-0677">Repeat</keyword>
<dbReference type="SMART" id="SM00355">
    <property type="entry name" value="ZnF_C2H2"/>
    <property type="match status" value="7"/>
</dbReference>
<dbReference type="Pfam" id="PF00096">
    <property type="entry name" value="zf-C2H2"/>
    <property type="match status" value="4"/>
</dbReference>
<keyword evidence="7" id="KW-0804">Transcription</keyword>
<keyword evidence="5" id="KW-0862">Zinc</keyword>
<dbReference type="OrthoDB" id="6077919at2759"/>
<dbReference type="GO" id="GO:0005634">
    <property type="term" value="C:nucleus"/>
    <property type="evidence" value="ECO:0007669"/>
    <property type="project" value="UniProtKB-SubCell"/>
</dbReference>
<keyword evidence="6" id="KW-0805">Transcription regulation</keyword>
<evidence type="ECO:0000256" key="2">
    <source>
        <dbReference type="ARBA" id="ARBA00022723"/>
    </source>
</evidence>
<dbReference type="GO" id="GO:0008270">
    <property type="term" value="F:zinc ion binding"/>
    <property type="evidence" value="ECO:0007669"/>
    <property type="project" value="UniProtKB-KW"/>
</dbReference>
<dbReference type="Gene3D" id="3.30.160.60">
    <property type="entry name" value="Classic Zinc Finger"/>
    <property type="match status" value="4"/>
</dbReference>
<evidence type="ECO:0000256" key="8">
    <source>
        <dbReference type="ARBA" id="ARBA00023242"/>
    </source>
</evidence>
<keyword evidence="8" id="KW-0539">Nucleus</keyword>
<dbReference type="RefSeq" id="XP_025829647.1">
    <property type="nucleotide sequence ID" value="XM_025973862.1"/>
</dbReference>
<evidence type="ECO:0000256" key="7">
    <source>
        <dbReference type="ARBA" id="ARBA00023163"/>
    </source>
</evidence>
<dbReference type="GO" id="GO:0000981">
    <property type="term" value="F:DNA-binding transcription factor activity, RNA polymerase II-specific"/>
    <property type="evidence" value="ECO:0007669"/>
    <property type="project" value="TreeGrafter"/>
</dbReference>
<name>A0A7F5R2M5_AGRPL</name>
<gene>
    <name evidence="12" type="primary">LOC112904261</name>
</gene>